<reference evidence="1 2" key="1">
    <citation type="submission" date="2011-11" db="EMBL/GenBank/DDBJ databases">
        <title>Whole genome shotgun sequence of Gordonia araii NBRC 100433.</title>
        <authorList>
            <person name="Yoshida Y."/>
            <person name="Hosoyama A."/>
            <person name="Tsuchikane K."/>
            <person name="Katsumata H."/>
            <person name="Yamazaki S."/>
            <person name="Fujita N."/>
        </authorList>
    </citation>
    <scope>NUCLEOTIDE SEQUENCE [LARGE SCALE GENOMIC DNA]</scope>
    <source>
        <strain evidence="1 2">NBRC 100433</strain>
    </source>
</reference>
<keyword evidence="2" id="KW-1185">Reference proteome</keyword>
<dbReference type="STRING" id="1073574.GOARA_061_01550"/>
<comment type="caution">
    <text evidence="1">The sequence shown here is derived from an EMBL/GenBank/DDBJ whole genome shotgun (WGS) entry which is preliminary data.</text>
</comment>
<accession>G7H4E0</accession>
<sequence>MGYLLHREDSEPFDMARVTDSLLGAGAHLRGGGPDPRQANPNWTFQWTLDEAEIQVYGSATVIKIDAAEVTDIVAQWIYDLMVTDHLLFHEETILNMLAPNEESVPSDPMFSGSKAVHTWQELQQIANYDDPEQYFQSQQSH</sequence>
<proteinExistence type="predicted"/>
<gene>
    <name evidence="1" type="ORF">GOARA_061_01550</name>
</gene>
<name>G7H4E0_9ACTN</name>
<dbReference type="EMBL" id="BAEE01000061">
    <property type="protein sequence ID" value="GAB10715.1"/>
    <property type="molecule type" value="Genomic_DNA"/>
</dbReference>
<protein>
    <submittedName>
        <fullName evidence="1">Uncharacterized protein</fullName>
    </submittedName>
</protein>
<evidence type="ECO:0000313" key="2">
    <source>
        <dbReference type="Proteomes" id="UP000035088"/>
    </source>
</evidence>
<dbReference type="Proteomes" id="UP000035088">
    <property type="component" value="Unassembled WGS sequence"/>
</dbReference>
<dbReference type="AlphaFoldDB" id="G7H4E0"/>
<organism evidence="1 2">
    <name type="scientific">Gordonia araii NBRC 100433</name>
    <dbReference type="NCBI Taxonomy" id="1073574"/>
    <lineage>
        <taxon>Bacteria</taxon>
        <taxon>Bacillati</taxon>
        <taxon>Actinomycetota</taxon>
        <taxon>Actinomycetes</taxon>
        <taxon>Mycobacteriales</taxon>
        <taxon>Gordoniaceae</taxon>
        <taxon>Gordonia</taxon>
    </lineage>
</organism>
<evidence type="ECO:0000313" key="1">
    <source>
        <dbReference type="EMBL" id="GAB10715.1"/>
    </source>
</evidence>